<dbReference type="InterPro" id="IPR013087">
    <property type="entry name" value="Znf_C2H2_type"/>
</dbReference>
<dbReference type="GO" id="GO:0005634">
    <property type="term" value="C:nucleus"/>
    <property type="evidence" value="ECO:0007669"/>
    <property type="project" value="UniProtKB-SubCell"/>
</dbReference>
<evidence type="ECO:0000313" key="13">
    <source>
        <dbReference type="Proteomes" id="UP001286313"/>
    </source>
</evidence>
<sequence length="189" mass="21691">MPHSCETVGDVLFLHQVRGGTLLSRLVTSTEAGRLPQLRPPSPIRITDLPNPSRSHMCPFCFKNFYGSVDLERHKRTHTGEKPFACTHCSYRATQLGNLQRHMKTKHQIYPPIKMSAPLVPLPDASSHTNKYYQCHLCPKSFDYRASLDIHIRTHTGDTPFACPHCPLRTKDKSNLRRHIRRRHMPPLP</sequence>
<keyword evidence="6" id="KW-0805">Transcription regulation</keyword>
<dbReference type="SUPFAM" id="SSF57667">
    <property type="entry name" value="beta-beta-alpha zinc fingers"/>
    <property type="match status" value="2"/>
</dbReference>
<evidence type="ECO:0000256" key="5">
    <source>
        <dbReference type="ARBA" id="ARBA00022833"/>
    </source>
</evidence>
<keyword evidence="3" id="KW-0677">Repeat</keyword>
<evidence type="ECO:0000259" key="11">
    <source>
        <dbReference type="PROSITE" id="PS50157"/>
    </source>
</evidence>
<evidence type="ECO:0000256" key="6">
    <source>
        <dbReference type="ARBA" id="ARBA00023015"/>
    </source>
</evidence>
<dbReference type="Pfam" id="PF13909">
    <property type="entry name" value="zf-H2C2_5"/>
    <property type="match status" value="2"/>
</dbReference>
<organism evidence="12 13">
    <name type="scientific">Petrolisthes cinctipes</name>
    <name type="common">Flat porcelain crab</name>
    <dbReference type="NCBI Taxonomy" id="88211"/>
    <lineage>
        <taxon>Eukaryota</taxon>
        <taxon>Metazoa</taxon>
        <taxon>Ecdysozoa</taxon>
        <taxon>Arthropoda</taxon>
        <taxon>Crustacea</taxon>
        <taxon>Multicrustacea</taxon>
        <taxon>Malacostraca</taxon>
        <taxon>Eumalacostraca</taxon>
        <taxon>Eucarida</taxon>
        <taxon>Decapoda</taxon>
        <taxon>Pleocyemata</taxon>
        <taxon>Anomura</taxon>
        <taxon>Galatheoidea</taxon>
        <taxon>Porcellanidae</taxon>
        <taxon>Petrolisthes</taxon>
    </lineage>
</organism>
<evidence type="ECO:0000256" key="1">
    <source>
        <dbReference type="ARBA" id="ARBA00004123"/>
    </source>
</evidence>
<dbReference type="EMBL" id="JAWQEG010002790">
    <property type="protein sequence ID" value="KAK3869708.1"/>
    <property type="molecule type" value="Genomic_DNA"/>
</dbReference>
<protein>
    <recommendedName>
        <fullName evidence="11">C2H2-type domain-containing protein</fullName>
    </recommendedName>
</protein>
<dbReference type="SMART" id="SM00355">
    <property type="entry name" value="ZnF_C2H2"/>
    <property type="match status" value="4"/>
</dbReference>
<dbReference type="PANTHER" id="PTHR24393:SF34">
    <property type="entry name" value="PR_SET DOMAIN 13"/>
    <property type="match status" value="1"/>
</dbReference>
<dbReference type="Proteomes" id="UP001286313">
    <property type="component" value="Unassembled WGS sequence"/>
</dbReference>
<dbReference type="GO" id="GO:0008270">
    <property type="term" value="F:zinc ion binding"/>
    <property type="evidence" value="ECO:0007669"/>
    <property type="project" value="UniProtKB-KW"/>
</dbReference>
<evidence type="ECO:0000256" key="4">
    <source>
        <dbReference type="ARBA" id="ARBA00022771"/>
    </source>
</evidence>
<dbReference type="PROSITE" id="PS50157">
    <property type="entry name" value="ZINC_FINGER_C2H2_2"/>
    <property type="match status" value="4"/>
</dbReference>
<dbReference type="AlphaFoldDB" id="A0AAE1KDM7"/>
<proteinExistence type="predicted"/>
<keyword evidence="8" id="KW-0804">Transcription</keyword>
<keyword evidence="2" id="KW-0479">Metal-binding</keyword>
<feature type="domain" description="C2H2-type" evidence="11">
    <location>
        <begin position="56"/>
        <end position="83"/>
    </location>
</feature>
<gene>
    <name evidence="12" type="ORF">Pcinc_025001</name>
</gene>
<reference evidence="12" key="1">
    <citation type="submission" date="2023-10" db="EMBL/GenBank/DDBJ databases">
        <title>Genome assemblies of two species of porcelain crab, Petrolisthes cinctipes and Petrolisthes manimaculis (Anomura: Porcellanidae).</title>
        <authorList>
            <person name="Angst P."/>
        </authorList>
    </citation>
    <scope>NUCLEOTIDE SEQUENCE</scope>
    <source>
        <strain evidence="12">PB745_01</strain>
        <tissue evidence="12">Gill</tissue>
    </source>
</reference>
<evidence type="ECO:0000256" key="3">
    <source>
        <dbReference type="ARBA" id="ARBA00022737"/>
    </source>
</evidence>
<dbReference type="PROSITE" id="PS00028">
    <property type="entry name" value="ZINC_FINGER_C2H2_1"/>
    <property type="match status" value="2"/>
</dbReference>
<name>A0AAE1KDM7_PETCI</name>
<dbReference type="GO" id="GO:0001228">
    <property type="term" value="F:DNA-binding transcription activator activity, RNA polymerase II-specific"/>
    <property type="evidence" value="ECO:0007669"/>
    <property type="project" value="TreeGrafter"/>
</dbReference>
<evidence type="ECO:0000313" key="12">
    <source>
        <dbReference type="EMBL" id="KAK3869708.1"/>
    </source>
</evidence>
<evidence type="ECO:0000256" key="10">
    <source>
        <dbReference type="PROSITE-ProRule" id="PRU00042"/>
    </source>
</evidence>
<evidence type="ECO:0000256" key="2">
    <source>
        <dbReference type="ARBA" id="ARBA00022723"/>
    </source>
</evidence>
<feature type="domain" description="C2H2-type" evidence="11">
    <location>
        <begin position="133"/>
        <end position="160"/>
    </location>
</feature>
<comment type="subcellular location">
    <subcellularLocation>
        <location evidence="1">Nucleus</location>
    </subcellularLocation>
</comment>
<evidence type="ECO:0000256" key="9">
    <source>
        <dbReference type="ARBA" id="ARBA00023242"/>
    </source>
</evidence>
<dbReference type="GO" id="GO:0000978">
    <property type="term" value="F:RNA polymerase II cis-regulatory region sequence-specific DNA binding"/>
    <property type="evidence" value="ECO:0007669"/>
    <property type="project" value="TreeGrafter"/>
</dbReference>
<keyword evidence="4 10" id="KW-0863">Zinc-finger</keyword>
<dbReference type="Pfam" id="PF00096">
    <property type="entry name" value="zf-C2H2"/>
    <property type="match status" value="2"/>
</dbReference>
<keyword evidence="7" id="KW-0238">DNA-binding</keyword>
<dbReference type="PANTHER" id="PTHR24393">
    <property type="entry name" value="ZINC FINGER PROTEIN"/>
    <property type="match status" value="1"/>
</dbReference>
<comment type="caution">
    <text evidence="12">The sequence shown here is derived from an EMBL/GenBank/DDBJ whole genome shotgun (WGS) entry which is preliminary data.</text>
</comment>
<keyword evidence="13" id="KW-1185">Reference proteome</keyword>
<evidence type="ECO:0000256" key="8">
    <source>
        <dbReference type="ARBA" id="ARBA00023163"/>
    </source>
</evidence>
<feature type="domain" description="C2H2-type" evidence="11">
    <location>
        <begin position="84"/>
        <end position="112"/>
    </location>
</feature>
<dbReference type="FunFam" id="3.30.160.60:FF:001009">
    <property type="entry name" value="Zinc finger protein 26"/>
    <property type="match status" value="1"/>
</dbReference>
<evidence type="ECO:0000256" key="7">
    <source>
        <dbReference type="ARBA" id="ARBA00023125"/>
    </source>
</evidence>
<accession>A0AAE1KDM7</accession>
<feature type="domain" description="C2H2-type" evidence="11">
    <location>
        <begin position="161"/>
        <end position="189"/>
    </location>
</feature>
<keyword evidence="5" id="KW-0862">Zinc</keyword>
<keyword evidence="9" id="KW-0539">Nucleus</keyword>
<dbReference type="Gene3D" id="3.30.160.60">
    <property type="entry name" value="Classic Zinc Finger"/>
    <property type="match status" value="4"/>
</dbReference>
<dbReference type="InterPro" id="IPR036236">
    <property type="entry name" value="Znf_C2H2_sf"/>
</dbReference>
<dbReference type="FunFam" id="3.30.160.60:FF:000130">
    <property type="entry name" value="Spalt-like transcription factor 4"/>
    <property type="match status" value="1"/>
</dbReference>